<keyword evidence="2" id="KW-1185">Reference proteome</keyword>
<organism evidence="1 2">
    <name type="scientific">Solidesulfovibrio fructosivorans JJ]</name>
    <dbReference type="NCBI Taxonomy" id="596151"/>
    <lineage>
        <taxon>Bacteria</taxon>
        <taxon>Pseudomonadati</taxon>
        <taxon>Thermodesulfobacteriota</taxon>
        <taxon>Desulfovibrionia</taxon>
        <taxon>Desulfovibrionales</taxon>
        <taxon>Desulfovibrionaceae</taxon>
        <taxon>Solidesulfovibrio</taxon>
    </lineage>
</organism>
<sequence length="108" mass="11368">MADAIYQGDAGLRIVLDCGRDITAATAPAIMVRKPDGSTARWQAAITTEDGETRFLTYVVRDGDLAQSGAYRLQASLSLGDWSGRGKTALLAVLPPFAHAGMMAPGQT</sequence>
<dbReference type="AlphaFoldDB" id="E1JS42"/>
<name>E1JS42_SOLFR</name>
<evidence type="ECO:0000313" key="2">
    <source>
        <dbReference type="Proteomes" id="UP000006250"/>
    </source>
</evidence>
<dbReference type="eggNOG" id="ENOG5031848">
    <property type="taxonomic scope" value="Bacteria"/>
</dbReference>
<comment type="caution">
    <text evidence="1">The sequence shown here is derived from an EMBL/GenBank/DDBJ whole genome shotgun (WGS) entry which is preliminary data.</text>
</comment>
<accession>E1JS42</accession>
<dbReference type="RefSeq" id="WP_005990675.1">
    <property type="nucleotide sequence ID" value="NZ_AECZ01000002.1"/>
</dbReference>
<reference evidence="1 2" key="1">
    <citation type="submission" date="2010-08" db="EMBL/GenBank/DDBJ databases">
        <title>The draft genome of Desulfovibrio fructosovorans JJ.</title>
        <authorList>
            <consortium name="US DOE Joint Genome Institute (JGI-PGF)"/>
            <person name="Lucas S."/>
            <person name="Copeland A."/>
            <person name="Lapidus A."/>
            <person name="Cheng J.-F."/>
            <person name="Bruce D."/>
            <person name="Goodwin L."/>
            <person name="Pitluck S."/>
            <person name="Land M.L."/>
            <person name="Hauser L."/>
            <person name="Chang Y.-J."/>
            <person name="Jeffries C."/>
            <person name="Wall J.D."/>
            <person name="Stahl D.A."/>
            <person name="Arkin A.P."/>
            <person name="Dehal P."/>
            <person name="Stolyar S.M."/>
            <person name="Hazen T.C."/>
            <person name="Woyke T.J."/>
        </authorList>
    </citation>
    <scope>NUCLEOTIDE SEQUENCE [LARGE SCALE GENOMIC DNA]</scope>
    <source>
        <strain evidence="1 2">JJ</strain>
    </source>
</reference>
<dbReference type="Proteomes" id="UP000006250">
    <property type="component" value="Unassembled WGS sequence"/>
</dbReference>
<dbReference type="OrthoDB" id="5457510at2"/>
<proteinExistence type="predicted"/>
<dbReference type="STRING" id="596151.DesfrDRAFT_0441"/>
<dbReference type="EMBL" id="AECZ01000002">
    <property type="protein sequence ID" value="EFL52811.1"/>
    <property type="molecule type" value="Genomic_DNA"/>
</dbReference>
<gene>
    <name evidence="1" type="ORF">DesfrDRAFT_0441</name>
</gene>
<protein>
    <submittedName>
        <fullName evidence="1">Uncharacterized protein</fullName>
    </submittedName>
</protein>
<evidence type="ECO:0000313" key="1">
    <source>
        <dbReference type="EMBL" id="EFL52811.1"/>
    </source>
</evidence>